<feature type="compositionally biased region" description="Polar residues" evidence="3">
    <location>
        <begin position="505"/>
        <end position="514"/>
    </location>
</feature>
<feature type="domain" description="RRM" evidence="4">
    <location>
        <begin position="284"/>
        <end position="360"/>
    </location>
</feature>
<keyword evidence="1 2" id="KW-0694">RNA-binding</keyword>
<dbReference type="PROSITE" id="PS50102">
    <property type="entry name" value="RRM"/>
    <property type="match status" value="3"/>
</dbReference>
<organism evidence="5 6">
    <name type="scientific">Platanthera guangdongensis</name>
    <dbReference type="NCBI Taxonomy" id="2320717"/>
    <lineage>
        <taxon>Eukaryota</taxon>
        <taxon>Viridiplantae</taxon>
        <taxon>Streptophyta</taxon>
        <taxon>Embryophyta</taxon>
        <taxon>Tracheophyta</taxon>
        <taxon>Spermatophyta</taxon>
        <taxon>Magnoliopsida</taxon>
        <taxon>Liliopsida</taxon>
        <taxon>Asparagales</taxon>
        <taxon>Orchidaceae</taxon>
        <taxon>Orchidoideae</taxon>
        <taxon>Orchideae</taxon>
        <taxon>Orchidinae</taxon>
        <taxon>Platanthera</taxon>
    </lineage>
</organism>
<dbReference type="SMART" id="SM00360">
    <property type="entry name" value="RRM"/>
    <property type="match status" value="3"/>
</dbReference>
<gene>
    <name evidence="5" type="ORF">KSP40_PGU010966</name>
</gene>
<evidence type="ECO:0000313" key="6">
    <source>
        <dbReference type="Proteomes" id="UP001412067"/>
    </source>
</evidence>
<feature type="domain" description="RRM" evidence="4">
    <location>
        <begin position="377"/>
        <end position="458"/>
    </location>
</feature>
<evidence type="ECO:0000256" key="3">
    <source>
        <dbReference type="SAM" id="MobiDB-lite"/>
    </source>
</evidence>
<evidence type="ECO:0000259" key="4">
    <source>
        <dbReference type="PROSITE" id="PS50102"/>
    </source>
</evidence>
<evidence type="ECO:0000256" key="1">
    <source>
        <dbReference type="ARBA" id="ARBA00022884"/>
    </source>
</evidence>
<comment type="caution">
    <text evidence="5">The sequence shown here is derived from an EMBL/GenBank/DDBJ whole genome shotgun (WGS) entry which is preliminary data.</text>
</comment>
<feature type="compositionally biased region" description="Basic and acidic residues" evidence="3">
    <location>
        <begin position="30"/>
        <end position="50"/>
    </location>
</feature>
<protein>
    <submittedName>
        <fullName evidence="5">Nucleolin 2</fullName>
    </submittedName>
</protein>
<dbReference type="InterPro" id="IPR035979">
    <property type="entry name" value="RBD_domain_sf"/>
</dbReference>
<feature type="domain" description="RRM" evidence="4">
    <location>
        <begin position="171"/>
        <end position="247"/>
    </location>
</feature>
<dbReference type="SUPFAM" id="SSF54928">
    <property type="entry name" value="RNA-binding domain, RBD"/>
    <property type="match status" value="3"/>
</dbReference>
<name>A0ABR2LFE1_9ASPA</name>
<feature type="region of interest" description="Disordered" evidence="3">
    <location>
        <begin position="1"/>
        <end position="52"/>
    </location>
</feature>
<proteinExistence type="predicted"/>
<dbReference type="PANTHER" id="PTHR23236:SF11">
    <property type="entry name" value="EUKARYOTIC TRANSLATION INITIATION FACTOR 4H"/>
    <property type="match status" value="1"/>
</dbReference>
<dbReference type="Proteomes" id="UP001412067">
    <property type="component" value="Unassembled WGS sequence"/>
</dbReference>
<sequence>MGKSSKMPKLEVDSPPLSVPETKKVKNGKRGSDESLDKEVSSKKEKKEVEQVGFNKETAQKLKKISIDPLGQKDEENRNLGFEKVAEAPIIVLSTKGAKKGKRGNENAPKKQAMSKKQKIEAESISQSYKKAKKMKKILVEPLEKEDESISLGFDEEHKAPANRLELSDTRRLFVGNLSTDVIMDDLFEFFKEAGEVTEVQLAAKKDGSFLGFGHVEFSTGTDAQRALGMNGQLFLGRRLMADLELESKGAQDSNYFMYVKSFGKSLEDQPKAAANLIEKSDTKRLFVGNLPSELIKDDLVEFFKKAGDVIEVQLAAKEDGSFRGFGHVKFATVADTQRALEMNDQMFLGRRLIVDLALERGSTDPSERKGAKDSGHWVFVKGFGKKLEEDQIRSLLKEHFGPCGEIIRVSIPQDNKTGHSKGFAFLLFNDHTTVSKALEFNGTELGKYTLTVKESTPKSGTHESAYGGGRGSRGRSGDWGGGRGEDGKAHGIGRRAPGGPYDRSVTTVSQAKKTTFDNDN</sequence>
<dbReference type="Gene3D" id="3.30.70.330">
    <property type="match status" value="3"/>
</dbReference>
<dbReference type="EMBL" id="JBBWWR010000020">
    <property type="protein sequence ID" value="KAK8939712.1"/>
    <property type="molecule type" value="Genomic_DNA"/>
</dbReference>
<dbReference type="InterPro" id="IPR000504">
    <property type="entry name" value="RRM_dom"/>
</dbReference>
<reference evidence="5 6" key="1">
    <citation type="journal article" date="2022" name="Nat. Plants">
        <title>Genomes of leafy and leafless Platanthera orchids illuminate the evolution of mycoheterotrophy.</title>
        <authorList>
            <person name="Li M.H."/>
            <person name="Liu K.W."/>
            <person name="Li Z."/>
            <person name="Lu H.C."/>
            <person name="Ye Q.L."/>
            <person name="Zhang D."/>
            <person name="Wang J.Y."/>
            <person name="Li Y.F."/>
            <person name="Zhong Z.M."/>
            <person name="Liu X."/>
            <person name="Yu X."/>
            <person name="Liu D.K."/>
            <person name="Tu X.D."/>
            <person name="Liu B."/>
            <person name="Hao Y."/>
            <person name="Liao X.Y."/>
            <person name="Jiang Y.T."/>
            <person name="Sun W.H."/>
            <person name="Chen J."/>
            <person name="Chen Y.Q."/>
            <person name="Ai Y."/>
            <person name="Zhai J.W."/>
            <person name="Wu S.S."/>
            <person name="Zhou Z."/>
            <person name="Hsiao Y.Y."/>
            <person name="Wu W.L."/>
            <person name="Chen Y.Y."/>
            <person name="Lin Y.F."/>
            <person name="Hsu J.L."/>
            <person name="Li C.Y."/>
            <person name="Wang Z.W."/>
            <person name="Zhao X."/>
            <person name="Zhong W.Y."/>
            <person name="Ma X.K."/>
            <person name="Ma L."/>
            <person name="Huang J."/>
            <person name="Chen G.Z."/>
            <person name="Huang M.Z."/>
            <person name="Huang L."/>
            <person name="Peng D.H."/>
            <person name="Luo Y.B."/>
            <person name="Zou S.Q."/>
            <person name="Chen S.P."/>
            <person name="Lan S."/>
            <person name="Tsai W.C."/>
            <person name="Van de Peer Y."/>
            <person name="Liu Z.J."/>
        </authorList>
    </citation>
    <scope>NUCLEOTIDE SEQUENCE [LARGE SCALE GENOMIC DNA]</scope>
    <source>
        <strain evidence="5">Lor288</strain>
    </source>
</reference>
<evidence type="ECO:0000313" key="5">
    <source>
        <dbReference type="EMBL" id="KAK8939712.1"/>
    </source>
</evidence>
<evidence type="ECO:0000256" key="2">
    <source>
        <dbReference type="PROSITE-ProRule" id="PRU00176"/>
    </source>
</evidence>
<feature type="region of interest" description="Disordered" evidence="3">
    <location>
        <begin position="455"/>
        <end position="521"/>
    </location>
</feature>
<dbReference type="InterPro" id="IPR012677">
    <property type="entry name" value="Nucleotide-bd_a/b_plait_sf"/>
</dbReference>
<keyword evidence="6" id="KW-1185">Reference proteome</keyword>
<dbReference type="Pfam" id="PF00076">
    <property type="entry name" value="RRM_1"/>
    <property type="match status" value="3"/>
</dbReference>
<feature type="region of interest" description="Disordered" evidence="3">
    <location>
        <begin position="96"/>
        <end position="122"/>
    </location>
</feature>
<accession>A0ABR2LFE1</accession>
<dbReference type="PANTHER" id="PTHR23236">
    <property type="entry name" value="EUKARYOTIC TRANSLATION INITIATION FACTOR 4B/4H"/>
    <property type="match status" value="1"/>
</dbReference>